<dbReference type="EMBL" id="JACSQK010000002">
    <property type="protein sequence ID" value="MBD7959535.1"/>
    <property type="molecule type" value="Genomic_DNA"/>
</dbReference>
<protein>
    <submittedName>
        <fullName evidence="2">Uncharacterized protein</fullName>
    </submittedName>
</protein>
<dbReference type="Proteomes" id="UP000634919">
    <property type="component" value="Unassembled WGS sequence"/>
</dbReference>
<gene>
    <name evidence="2" type="ORF">H9646_03495</name>
</gene>
<feature type="transmembrane region" description="Helical" evidence="1">
    <location>
        <begin position="82"/>
        <end position="100"/>
    </location>
</feature>
<evidence type="ECO:0000313" key="2">
    <source>
        <dbReference type="EMBL" id="MBD7959535.1"/>
    </source>
</evidence>
<comment type="caution">
    <text evidence="2">The sequence shown here is derived from an EMBL/GenBank/DDBJ whole genome shotgun (WGS) entry which is preliminary data.</text>
</comment>
<evidence type="ECO:0000256" key="1">
    <source>
        <dbReference type="SAM" id="Phobius"/>
    </source>
</evidence>
<keyword evidence="1" id="KW-0812">Transmembrane</keyword>
<keyword evidence="3" id="KW-1185">Reference proteome</keyword>
<organism evidence="2 3">
    <name type="scientific">Comamonas avium</name>
    <dbReference type="NCBI Taxonomy" id="2762231"/>
    <lineage>
        <taxon>Bacteria</taxon>
        <taxon>Pseudomonadati</taxon>
        <taxon>Pseudomonadota</taxon>
        <taxon>Betaproteobacteria</taxon>
        <taxon>Burkholderiales</taxon>
        <taxon>Comamonadaceae</taxon>
        <taxon>Comamonas</taxon>
    </lineage>
</organism>
<name>A0ABR8S7W5_9BURK</name>
<keyword evidence="1" id="KW-0472">Membrane</keyword>
<reference evidence="2 3" key="1">
    <citation type="submission" date="2020-08" db="EMBL/GenBank/DDBJ databases">
        <title>A Genomic Blueprint of the Chicken Gut Microbiome.</title>
        <authorList>
            <person name="Gilroy R."/>
            <person name="Ravi A."/>
            <person name="Getino M."/>
            <person name="Pursley I."/>
            <person name="Horton D.L."/>
            <person name="Alikhan N.-F."/>
            <person name="Baker D."/>
            <person name="Gharbi K."/>
            <person name="Hall N."/>
            <person name="Watson M."/>
            <person name="Adriaenssens E.M."/>
            <person name="Foster-Nyarko E."/>
            <person name="Jarju S."/>
            <person name="Secka A."/>
            <person name="Antonio M."/>
            <person name="Oren A."/>
            <person name="Chaudhuri R."/>
            <person name="La Ragione R.M."/>
            <person name="Hildebrand F."/>
            <person name="Pallen M.J."/>
        </authorList>
    </citation>
    <scope>NUCLEOTIDE SEQUENCE [LARGE SCALE GENOMIC DNA]</scope>
    <source>
        <strain evidence="2 3">Sa2CVA6</strain>
    </source>
</reference>
<dbReference type="RefSeq" id="WP_191721953.1">
    <property type="nucleotide sequence ID" value="NZ_JACSQK010000002.1"/>
</dbReference>
<sequence length="112" mass="12403">MIDALLERLHHYFWSKPKRLIALGTVLWNVAVGWLVAGLYAKVGAQAVSIVSATAKGSEASQASISQLYPSLPTWWIPEHPISFILLIAAFGLGVWLTIAGKKLDRFMKHYV</sequence>
<evidence type="ECO:0000313" key="3">
    <source>
        <dbReference type="Proteomes" id="UP000634919"/>
    </source>
</evidence>
<proteinExistence type="predicted"/>
<feature type="transmembrane region" description="Helical" evidence="1">
    <location>
        <begin position="20"/>
        <end position="41"/>
    </location>
</feature>
<keyword evidence="1" id="KW-1133">Transmembrane helix</keyword>
<accession>A0ABR8S7W5</accession>